<name>A0ABD0S110_CIRMR</name>
<keyword evidence="3" id="KW-1185">Reference proteome</keyword>
<feature type="non-terminal residue" evidence="2">
    <location>
        <position position="54"/>
    </location>
</feature>
<reference evidence="2 3" key="1">
    <citation type="submission" date="2024-05" db="EMBL/GenBank/DDBJ databases">
        <title>Genome sequencing and assembly of Indian major carp, Cirrhinus mrigala (Hamilton, 1822).</title>
        <authorList>
            <person name="Mohindra V."/>
            <person name="Chowdhury L.M."/>
            <person name="Lal K."/>
            <person name="Jena J.K."/>
        </authorList>
    </citation>
    <scope>NUCLEOTIDE SEQUENCE [LARGE SCALE GENOMIC DNA]</scope>
    <source>
        <strain evidence="2">CM1030</strain>
        <tissue evidence="2">Blood</tissue>
    </source>
</reference>
<organism evidence="2 3">
    <name type="scientific">Cirrhinus mrigala</name>
    <name type="common">Mrigala</name>
    <dbReference type="NCBI Taxonomy" id="683832"/>
    <lineage>
        <taxon>Eukaryota</taxon>
        <taxon>Metazoa</taxon>
        <taxon>Chordata</taxon>
        <taxon>Craniata</taxon>
        <taxon>Vertebrata</taxon>
        <taxon>Euteleostomi</taxon>
        <taxon>Actinopterygii</taxon>
        <taxon>Neopterygii</taxon>
        <taxon>Teleostei</taxon>
        <taxon>Ostariophysi</taxon>
        <taxon>Cypriniformes</taxon>
        <taxon>Cyprinidae</taxon>
        <taxon>Labeoninae</taxon>
        <taxon>Labeonini</taxon>
        <taxon>Cirrhinus</taxon>
    </lineage>
</organism>
<dbReference type="Proteomes" id="UP001529510">
    <property type="component" value="Unassembled WGS sequence"/>
</dbReference>
<evidence type="ECO:0000256" key="1">
    <source>
        <dbReference type="SAM" id="MobiDB-lite"/>
    </source>
</evidence>
<accession>A0ABD0S110</accession>
<evidence type="ECO:0000313" key="2">
    <source>
        <dbReference type="EMBL" id="KAL0204444.1"/>
    </source>
</evidence>
<evidence type="ECO:0000313" key="3">
    <source>
        <dbReference type="Proteomes" id="UP001529510"/>
    </source>
</evidence>
<sequence length="54" mass="6268">SASAESEQRLEDQRRETLTLLQGQHGTLPKTEAELLRDYQRVSLQLQKAQKQME</sequence>
<feature type="non-terminal residue" evidence="2">
    <location>
        <position position="1"/>
    </location>
</feature>
<feature type="compositionally biased region" description="Basic and acidic residues" evidence="1">
    <location>
        <begin position="1"/>
        <end position="17"/>
    </location>
</feature>
<dbReference type="AlphaFoldDB" id="A0ABD0S110"/>
<gene>
    <name evidence="2" type="ORF">M9458_002462</name>
</gene>
<comment type="caution">
    <text evidence="2">The sequence shown here is derived from an EMBL/GenBank/DDBJ whole genome shotgun (WGS) entry which is preliminary data.</text>
</comment>
<dbReference type="EMBL" id="JAMKFB020000001">
    <property type="protein sequence ID" value="KAL0204444.1"/>
    <property type="molecule type" value="Genomic_DNA"/>
</dbReference>
<proteinExistence type="predicted"/>
<protein>
    <submittedName>
        <fullName evidence="2">Uncharacterized protein</fullName>
    </submittedName>
</protein>
<feature type="region of interest" description="Disordered" evidence="1">
    <location>
        <begin position="1"/>
        <end position="26"/>
    </location>
</feature>